<dbReference type="AlphaFoldDB" id="A0A501WZW3"/>
<dbReference type="InterPro" id="IPR012347">
    <property type="entry name" value="Ferritin-like"/>
</dbReference>
<dbReference type="EMBL" id="VFRR01000010">
    <property type="protein sequence ID" value="TPE53387.1"/>
    <property type="molecule type" value="Genomic_DNA"/>
</dbReference>
<keyword evidence="4" id="KW-1185">Reference proteome</keyword>
<dbReference type="OrthoDB" id="9801086at2"/>
<dbReference type="Gene3D" id="1.20.1260.10">
    <property type="match status" value="1"/>
</dbReference>
<dbReference type="RefSeq" id="WP_140588062.1">
    <property type="nucleotide sequence ID" value="NZ_VFRR01000010.1"/>
</dbReference>
<reference evidence="3 4" key="1">
    <citation type="submission" date="2019-06" db="EMBL/GenBank/DDBJ databases">
        <title>A novel bacterium of genus Marinomonas, isolated from coastal sand.</title>
        <authorList>
            <person name="Huang H."/>
            <person name="Mo K."/>
            <person name="Hu Y."/>
        </authorList>
    </citation>
    <scope>NUCLEOTIDE SEQUENCE [LARGE SCALE GENOMIC DNA]</scope>
    <source>
        <strain evidence="3 4">HB171799</strain>
    </source>
</reference>
<gene>
    <name evidence="3" type="ORF">FJM67_06955</name>
</gene>
<keyword evidence="1" id="KW-0732">Signal</keyword>
<protein>
    <submittedName>
        <fullName evidence="3">DUF2202 domain-containing protein</fullName>
    </submittedName>
</protein>
<organism evidence="3 4">
    <name type="scientific">Maribrevibacterium harenarium</name>
    <dbReference type="NCBI Taxonomy" id="2589817"/>
    <lineage>
        <taxon>Bacteria</taxon>
        <taxon>Pseudomonadati</taxon>
        <taxon>Pseudomonadota</taxon>
        <taxon>Gammaproteobacteria</taxon>
        <taxon>Oceanospirillales</taxon>
        <taxon>Oceanospirillaceae</taxon>
        <taxon>Maribrevibacterium</taxon>
    </lineage>
</organism>
<feature type="chain" id="PRO_5021329009" evidence="1">
    <location>
        <begin position="20"/>
        <end position="245"/>
    </location>
</feature>
<sequence length="245" mass="26952">MSKFTLPSLLILGSLFLISCGGEDATSAADSASATDNKSSLPAEVQSAIDSEKSTLNQELTNTLSFMGNEERLAYDLYNALYKQYPNLNQLNNIATKSEYKHIAAVQLLVQKYIYDENDFTNIDGSPLGYENTDIPDMQAGTYDIKAIQQLYDTLYAKGVVSETDALEVGCMVEVTDVNDLNEKIAIAQSSNASDIETVFDFLRDGSYNHYWAFDDGLRNKGVENGCCSLGTIDGVNYCHAEYPK</sequence>
<dbReference type="Proteomes" id="UP000315901">
    <property type="component" value="Unassembled WGS sequence"/>
</dbReference>
<feature type="signal peptide" evidence="1">
    <location>
        <begin position="1"/>
        <end position="19"/>
    </location>
</feature>
<evidence type="ECO:0000259" key="2">
    <source>
        <dbReference type="Pfam" id="PF09968"/>
    </source>
</evidence>
<dbReference type="InterPro" id="IPR019243">
    <property type="entry name" value="DUF2202"/>
</dbReference>
<feature type="domain" description="DUF2202" evidence="2">
    <location>
        <begin position="63"/>
        <end position="224"/>
    </location>
</feature>
<proteinExistence type="predicted"/>
<accession>A0A501WZW3</accession>
<dbReference type="CDD" id="cd01048">
    <property type="entry name" value="Ferritin_like_AB2"/>
    <property type="match status" value="1"/>
</dbReference>
<evidence type="ECO:0000256" key="1">
    <source>
        <dbReference type="SAM" id="SignalP"/>
    </source>
</evidence>
<evidence type="ECO:0000313" key="4">
    <source>
        <dbReference type="Proteomes" id="UP000315901"/>
    </source>
</evidence>
<comment type="caution">
    <text evidence="3">The sequence shown here is derived from an EMBL/GenBank/DDBJ whole genome shotgun (WGS) entry which is preliminary data.</text>
</comment>
<evidence type="ECO:0000313" key="3">
    <source>
        <dbReference type="EMBL" id="TPE53387.1"/>
    </source>
</evidence>
<dbReference type="Pfam" id="PF09968">
    <property type="entry name" value="DUF2202"/>
    <property type="match status" value="1"/>
</dbReference>
<dbReference type="PROSITE" id="PS51257">
    <property type="entry name" value="PROKAR_LIPOPROTEIN"/>
    <property type="match status" value="1"/>
</dbReference>
<name>A0A501WZW3_9GAMM</name>